<reference evidence="1 2" key="1">
    <citation type="journal article" date="2018" name="Sci. Rep.">
        <title>Genomic signatures of local adaptation to the degree of environmental predictability in rotifers.</title>
        <authorList>
            <person name="Franch-Gras L."/>
            <person name="Hahn C."/>
            <person name="Garcia-Roger E.M."/>
            <person name="Carmona M.J."/>
            <person name="Serra M."/>
            <person name="Gomez A."/>
        </authorList>
    </citation>
    <scope>NUCLEOTIDE SEQUENCE [LARGE SCALE GENOMIC DNA]</scope>
    <source>
        <strain evidence="1">HYR1</strain>
    </source>
</reference>
<evidence type="ECO:0000313" key="1">
    <source>
        <dbReference type="EMBL" id="RMZ99301.1"/>
    </source>
</evidence>
<accession>A0A3M7PJK5</accession>
<dbReference type="InterPro" id="IPR038765">
    <property type="entry name" value="Papain-like_cys_pep_sf"/>
</dbReference>
<organism evidence="1 2">
    <name type="scientific">Brachionus plicatilis</name>
    <name type="common">Marine rotifer</name>
    <name type="synonym">Brachionus muelleri</name>
    <dbReference type="NCBI Taxonomy" id="10195"/>
    <lineage>
        <taxon>Eukaryota</taxon>
        <taxon>Metazoa</taxon>
        <taxon>Spiralia</taxon>
        <taxon>Gnathifera</taxon>
        <taxon>Rotifera</taxon>
        <taxon>Eurotatoria</taxon>
        <taxon>Monogononta</taxon>
        <taxon>Pseudotrocha</taxon>
        <taxon>Ploima</taxon>
        <taxon>Brachionidae</taxon>
        <taxon>Brachionus</taxon>
    </lineage>
</organism>
<dbReference type="AlphaFoldDB" id="A0A3M7PJK5"/>
<keyword evidence="2" id="KW-1185">Reference proteome</keyword>
<dbReference type="SUPFAM" id="SSF54001">
    <property type="entry name" value="Cysteine proteinases"/>
    <property type="match status" value="1"/>
</dbReference>
<sequence>MDLLGITFIIMVQGQTTILKEQILILVSLLVQIIVSKQNGSIDCGLFALGYALALAINIDPEITFDLNLYFIYYYLFKKKHHLVDEKKPSGYSEWNKFLLSLTIIKKDQKLFKRVSTVAVR</sequence>
<proteinExistence type="predicted"/>
<protein>
    <submittedName>
        <fullName evidence="1">Uncharacterized protein</fullName>
    </submittedName>
</protein>
<evidence type="ECO:0000313" key="2">
    <source>
        <dbReference type="Proteomes" id="UP000276133"/>
    </source>
</evidence>
<gene>
    <name evidence="1" type="ORF">BpHYR1_020823</name>
</gene>
<dbReference type="EMBL" id="REGN01010291">
    <property type="protein sequence ID" value="RMZ99301.1"/>
    <property type="molecule type" value="Genomic_DNA"/>
</dbReference>
<comment type="caution">
    <text evidence="1">The sequence shown here is derived from an EMBL/GenBank/DDBJ whole genome shotgun (WGS) entry which is preliminary data.</text>
</comment>
<name>A0A3M7PJK5_BRAPC</name>
<dbReference type="Proteomes" id="UP000276133">
    <property type="component" value="Unassembled WGS sequence"/>
</dbReference>